<dbReference type="Ensembl" id="ENSOMET00000022666.1">
    <property type="protein sequence ID" value="ENSOMEP00000031391.1"/>
    <property type="gene ID" value="ENSOMEG00000016202.1"/>
</dbReference>
<name>A0A3B3DN77_ORYME</name>
<dbReference type="STRING" id="30732.ENSOMEP00000031391"/>
<accession>A0A3B3DN77</accession>
<dbReference type="SUPFAM" id="SSF50353">
    <property type="entry name" value="Cytokine"/>
    <property type="match status" value="1"/>
</dbReference>
<dbReference type="Proteomes" id="UP000261560">
    <property type="component" value="Unplaced"/>
</dbReference>
<dbReference type="PaxDb" id="30732-ENSOMEP00000031391"/>
<evidence type="ECO:0000313" key="3">
    <source>
        <dbReference type="Proteomes" id="UP000261560"/>
    </source>
</evidence>
<dbReference type="Pfam" id="PF00167">
    <property type="entry name" value="FGF"/>
    <property type="match status" value="1"/>
</dbReference>
<organism evidence="2 3">
    <name type="scientific">Oryzias melastigma</name>
    <name type="common">Marine medaka</name>
    <dbReference type="NCBI Taxonomy" id="30732"/>
    <lineage>
        <taxon>Eukaryota</taxon>
        <taxon>Metazoa</taxon>
        <taxon>Chordata</taxon>
        <taxon>Craniata</taxon>
        <taxon>Vertebrata</taxon>
        <taxon>Euteleostomi</taxon>
        <taxon>Actinopterygii</taxon>
        <taxon>Neopterygii</taxon>
        <taxon>Teleostei</taxon>
        <taxon>Neoteleostei</taxon>
        <taxon>Acanthomorphata</taxon>
        <taxon>Ovalentaria</taxon>
        <taxon>Atherinomorphae</taxon>
        <taxon>Beloniformes</taxon>
        <taxon>Adrianichthyidae</taxon>
        <taxon>Oryziinae</taxon>
        <taxon>Oryzias</taxon>
    </lineage>
</organism>
<evidence type="ECO:0000313" key="2">
    <source>
        <dbReference type="Ensembl" id="ENSOMEP00000031391.1"/>
    </source>
</evidence>
<reference evidence="2" key="1">
    <citation type="submission" date="2025-08" db="UniProtKB">
        <authorList>
            <consortium name="Ensembl"/>
        </authorList>
    </citation>
    <scope>IDENTIFICATION</scope>
</reference>
<dbReference type="OMA" id="KRNCNED"/>
<sequence>ISRTGELYGAFGTECKLKERIEENGYNTYASAAWKFKKRMFVGLNVHGKPMRGRKTRRKNVSTHFLPIMV</sequence>
<dbReference type="GO" id="GO:0008083">
    <property type="term" value="F:growth factor activity"/>
    <property type="evidence" value="ECO:0007669"/>
    <property type="project" value="InterPro"/>
</dbReference>
<comment type="similarity">
    <text evidence="1">Belongs to the heparin-binding growth factors family.</text>
</comment>
<dbReference type="InterPro" id="IPR002209">
    <property type="entry name" value="Fibroblast_GF_fam"/>
</dbReference>
<proteinExistence type="inferred from homology"/>
<dbReference type="SMART" id="SM00442">
    <property type="entry name" value="FGF"/>
    <property type="match status" value="1"/>
</dbReference>
<reference evidence="2" key="2">
    <citation type="submission" date="2025-09" db="UniProtKB">
        <authorList>
            <consortium name="Ensembl"/>
        </authorList>
    </citation>
    <scope>IDENTIFICATION</scope>
</reference>
<protein>
    <submittedName>
        <fullName evidence="2">Fibroblast growth factor 10b</fullName>
    </submittedName>
</protein>
<dbReference type="GeneTree" id="ENSGT00940000158907"/>
<dbReference type="InterPro" id="IPR008996">
    <property type="entry name" value="IL1/FGF"/>
</dbReference>
<dbReference type="Gene3D" id="2.80.10.50">
    <property type="match status" value="1"/>
</dbReference>
<dbReference type="PANTHER" id="PTHR11486">
    <property type="entry name" value="FIBROBLAST GROWTH FACTOR"/>
    <property type="match status" value="1"/>
</dbReference>
<keyword evidence="3" id="KW-1185">Reference proteome</keyword>
<evidence type="ECO:0000256" key="1">
    <source>
        <dbReference type="ARBA" id="ARBA00007936"/>
    </source>
</evidence>
<dbReference type="AlphaFoldDB" id="A0A3B3DN77"/>